<accession>A0A1D8TRR1</accession>
<dbReference type="KEGG" id="mpro:BJP34_12250"/>
<dbReference type="STRING" id="1458985.BJP34_12250"/>
<reference evidence="3" key="1">
    <citation type="submission" date="2016-10" db="EMBL/GenBank/DDBJ databases">
        <title>Comparative genomics uncovers the prolific and rare metabolic potential of the cyanobacterial genus Moorea.</title>
        <authorList>
            <person name="Leao T."/>
            <person name="Castelao G."/>
            <person name="Korobeynikov A."/>
            <person name="Monroe E.A."/>
            <person name="Podell S."/>
            <person name="Glukhov E."/>
            <person name="Allen E."/>
            <person name="Gerwick W.H."/>
            <person name="Gerwick L."/>
        </authorList>
    </citation>
    <scope>NUCLEOTIDE SEQUENCE [LARGE SCALE GENOMIC DNA]</scope>
    <source>
        <strain evidence="3">PAL-8-15-08-1</strain>
    </source>
</reference>
<keyword evidence="1" id="KW-1133">Transmembrane helix</keyword>
<dbReference type="Proteomes" id="UP000177870">
    <property type="component" value="Chromosome"/>
</dbReference>
<keyword evidence="1" id="KW-0812">Transmembrane</keyword>
<evidence type="ECO:0000313" key="2">
    <source>
        <dbReference type="EMBL" id="AOX00116.1"/>
    </source>
</evidence>
<protein>
    <submittedName>
        <fullName evidence="2">Uncharacterized protein</fullName>
    </submittedName>
</protein>
<proteinExistence type="predicted"/>
<dbReference type="AlphaFoldDB" id="A0A1D8TRR1"/>
<dbReference type="RefSeq" id="WP_070392587.1">
    <property type="nucleotide sequence ID" value="NZ_CP017599.1"/>
</dbReference>
<name>A0A1D8TRR1_9CYAN</name>
<sequence length="94" mass="10976">MKSEILKAETRLNVYGYQIEKFQDYMTSIETNFADIRNDFRSLPNQIQTLVDPGVVQSQQKTIKKLNKQIRMIWSTMIGILILCLFIATWAGFK</sequence>
<organism evidence="2 3">
    <name type="scientific">Moorena producens PAL-8-15-08-1</name>
    <dbReference type="NCBI Taxonomy" id="1458985"/>
    <lineage>
        <taxon>Bacteria</taxon>
        <taxon>Bacillati</taxon>
        <taxon>Cyanobacteriota</taxon>
        <taxon>Cyanophyceae</taxon>
        <taxon>Coleofasciculales</taxon>
        <taxon>Coleofasciculaceae</taxon>
        <taxon>Moorena</taxon>
    </lineage>
</organism>
<evidence type="ECO:0000313" key="3">
    <source>
        <dbReference type="Proteomes" id="UP000177870"/>
    </source>
</evidence>
<feature type="transmembrane region" description="Helical" evidence="1">
    <location>
        <begin position="72"/>
        <end position="93"/>
    </location>
</feature>
<gene>
    <name evidence="2" type="ORF">BJP34_12250</name>
</gene>
<dbReference type="EMBL" id="CP017599">
    <property type="protein sequence ID" value="AOX00116.1"/>
    <property type="molecule type" value="Genomic_DNA"/>
</dbReference>
<evidence type="ECO:0000256" key="1">
    <source>
        <dbReference type="SAM" id="Phobius"/>
    </source>
</evidence>
<keyword evidence="1" id="KW-0472">Membrane</keyword>